<protein>
    <submittedName>
        <fullName evidence="5">Glycogen operon protein</fullName>
    </submittedName>
</protein>
<feature type="region of interest" description="Disordered" evidence="3">
    <location>
        <begin position="461"/>
        <end position="488"/>
    </location>
</feature>
<dbReference type="GO" id="GO:0019156">
    <property type="term" value="F:isoamylase activity"/>
    <property type="evidence" value="ECO:0007669"/>
    <property type="project" value="UniProtKB-ARBA"/>
</dbReference>
<sequence length="690" mass="75172">MTVATEPGRLAQSYRTRPGQALPLGATPVPGGVNFSVSSRTARGMWLVLMDAGTGATLAELPFPDGYRVGSVFTMTVLGVDPALVSYGFRVAGADGALSPVLLDPYANGLAGSGPWGDRPRYRSQIVVEDFDWGDDARPDLAPEDLVIYEAHVRGFTRHPSARVSSPGTYRGLQEKIPYLRELGITCVELLPVAEFDETDNTYTSPESGAPLRNYWGYNTVGFFAPKAAYATDHTPAGASTELKELVRALHRAGIKVVLDVVLNHTAEGDHRGPTLSFRALDESAYYLLTPEGEYRNLTATGNTVNANHPTTRAMILDCLRSWVTRYHVDGFRFDMASILARGTDGRLLRNPPLLEAIAHDPVLADCLLIAEATDATGVDQVGTFPAYDRWSEWNGRYRDGIRRFLLGRPGSAGEFATRLVGSPDLYRGRGTAASVNYITCHDGLTLADWVSYDRRHNEANGEGGLDGIPDEDSWNCGEEGPTDDPGVQRLRQRQQRNALLLLLMSQGIPMLLAGDEIARTQQGNNNAYSQDSPLSWVDWSHTDTHSDLLRFVRHCTAFRRAHPVLRRPRHPGGELPAGWSHPPVSWHGETAHRPDWSSSSTLLAVLLHQQDEQGRSDTVFLAANSGDGPRSMHPPAPPPGTRWHLCMDTGATPGSDSHPPGRQPALDGGTLRLADHSVAVLAALPDDRT</sequence>
<name>A0A561EXQ9_9ACTN</name>
<comment type="similarity">
    <text evidence="1">Belongs to the glycosyl hydrolase 13 family.</text>
</comment>
<dbReference type="OrthoDB" id="3236218at2"/>
<dbReference type="Proteomes" id="UP000318416">
    <property type="component" value="Unassembled WGS sequence"/>
</dbReference>
<dbReference type="Gene3D" id="2.60.40.10">
    <property type="entry name" value="Immunoglobulins"/>
    <property type="match status" value="1"/>
</dbReference>
<organism evidence="5 6">
    <name type="scientific">Kitasatospora atroaurantiaca</name>
    <dbReference type="NCBI Taxonomy" id="285545"/>
    <lineage>
        <taxon>Bacteria</taxon>
        <taxon>Bacillati</taxon>
        <taxon>Actinomycetota</taxon>
        <taxon>Actinomycetes</taxon>
        <taxon>Kitasatosporales</taxon>
        <taxon>Streptomycetaceae</taxon>
        <taxon>Kitasatospora</taxon>
    </lineage>
</organism>
<dbReference type="AlphaFoldDB" id="A0A561EXQ9"/>
<keyword evidence="6" id="KW-1185">Reference proteome</keyword>
<dbReference type="GO" id="GO:0005975">
    <property type="term" value="P:carbohydrate metabolic process"/>
    <property type="evidence" value="ECO:0007669"/>
    <property type="project" value="InterPro"/>
</dbReference>
<feature type="domain" description="Glycosyl hydrolase family 13 catalytic" evidence="4">
    <location>
        <begin position="150"/>
        <end position="560"/>
    </location>
</feature>
<dbReference type="InterPro" id="IPR004193">
    <property type="entry name" value="Glyco_hydro_13_N"/>
</dbReference>
<evidence type="ECO:0000256" key="1">
    <source>
        <dbReference type="ARBA" id="ARBA00008061"/>
    </source>
</evidence>
<dbReference type="InterPro" id="IPR048650">
    <property type="entry name" value="ISOA1-3-like_C"/>
</dbReference>
<dbReference type="InterPro" id="IPR014756">
    <property type="entry name" value="Ig_E-set"/>
</dbReference>
<accession>A0A561EXQ9</accession>
<comment type="caution">
    <text evidence="5">The sequence shown here is derived from an EMBL/GenBank/DDBJ whole genome shotgun (WGS) entry which is preliminary data.</text>
</comment>
<feature type="region of interest" description="Disordered" evidence="3">
    <location>
        <begin position="1"/>
        <end position="25"/>
    </location>
</feature>
<proteinExistence type="inferred from homology"/>
<dbReference type="SMART" id="SM00642">
    <property type="entry name" value="Aamy"/>
    <property type="match status" value="1"/>
</dbReference>
<dbReference type="SUPFAM" id="SSF81296">
    <property type="entry name" value="E set domains"/>
    <property type="match status" value="1"/>
</dbReference>
<evidence type="ECO:0000256" key="3">
    <source>
        <dbReference type="SAM" id="MobiDB-lite"/>
    </source>
</evidence>
<keyword evidence="2" id="KW-0809">Transit peptide</keyword>
<dbReference type="Pfam" id="PF02922">
    <property type="entry name" value="CBM_48"/>
    <property type="match status" value="1"/>
</dbReference>
<dbReference type="EMBL" id="VIVR01000001">
    <property type="protein sequence ID" value="TWE20400.1"/>
    <property type="molecule type" value="Genomic_DNA"/>
</dbReference>
<evidence type="ECO:0000313" key="5">
    <source>
        <dbReference type="EMBL" id="TWE20400.1"/>
    </source>
</evidence>
<gene>
    <name evidence="5" type="ORF">FB465_5552</name>
</gene>
<dbReference type="PANTHER" id="PTHR43002">
    <property type="entry name" value="GLYCOGEN DEBRANCHING ENZYME"/>
    <property type="match status" value="1"/>
</dbReference>
<dbReference type="SUPFAM" id="SSF51445">
    <property type="entry name" value="(Trans)glycosidases"/>
    <property type="match status" value="1"/>
</dbReference>
<dbReference type="Gene3D" id="2.60.40.1180">
    <property type="entry name" value="Golgi alpha-mannosidase II"/>
    <property type="match status" value="1"/>
</dbReference>
<dbReference type="InterPro" id="IPR006047">
    <property type="entry name" value="GH13_cat_dom"/>
</dbReference>
<evidence type="ECO:0000259" key="4">
    <source>
        <dbReference type="SMART" id="SM00642"/>
    </source>
</evidence>
<evidence type="ECO:0000256" key="2">
    <source>
        <dbReference type="ARBA" id="ARBA00022946"/>
    </source>
</evidence>
<dbReference type="RefSeq" id="WP_145794716.1">
    <property type="nucleotide sequence ID" value="NZ_BAAABR010000047.1"/>
</dbReference>
<dbReference type="InterPro" id="IPR013783">
    <property type="entry name" value="Ig-like_fold"/>
</dbReference>
<dbReference type="Pfam" id="PF00128">
    <property type="entry name" value="Alpha-amylase"/>
    <property type="match status" value="1"/>
</dbReference>
<dbReference type="CDD" id="cd11326">
    <property type="entry name" value="AmyAc_Glg_debranch"/>
    <property type="match status" value="1"/>
</dbReference>
<dbReference type="SUPFAM" id="SSF51011">
    <property type="entry name" value="Glycosyl hydrolase domain"/>
    <property type="match status" value="1"/>
</dbReference>
<evidence type="ECO:0000313" key="6">
    <source>
        <dbReference type="Proteomes" id="UP000318416"/>
    </source>
</evidence>
<dbReference type="InterPro" id="IPR013780">
    <property type="entry name" value="Glyco_hydro_b"/>
</dbReference>
<dbReference type="Pfam" id="PF21156">
    <property type="entry name" value="ISOA1-3_C"/>
    <property type="match status" value="1"/>
</dbReference>
<reference evidence="5 6" key="1">
    <citation type="submission" date="2019-06" db="EMBL/GenBank/DDBJ databases">
        <title>Sequencing the genomes of 1000 actinobacteria strains.</title>
        <authorList>
            <person name="Klenk H.-P."/>
        </authorList>
    </citation>
    <scope>NUCLEOTIDE SEQUENCE [LARGE SCALE GENOMIC DNA]</scope>
    <source>
        <strain evidence="5 6">DSM 41649</strain>
    </source>
</reference>
<dbReference type="Gene3D" id="3.20.20.80">
    <property type="entry name" value="Glycosidases"/>
    <property type="match status" value="1"/>
</dbReference>
<dbReference type="InterPro" id="IPR017853">
    <property type="entry name" value="GH"/>
</dbReference>
<feature type="region of interest" description="Disordered" evidence="3">
    <location>
        <begin position="625"/>
        <end position="670"/>
    </location>
</feature>